<keyword evidence="6 9" id="KW-0812">Transmembrane</keyword>
<name>A0ABV2MZV2_9HYPH</name>
<keyword evidence="4" id="KW-1003">Cell membrane</keyword>
<evidence type="ECO:0000256" key="7">
    <source>
        <dbReference type="ARBA" id="ARBA00022989"/>
    </source>
</evidence>
<dbReference type="NCBIfam" id="TIGR01726">
    <property type="entry name" value="HEQRo_perm_3TM"/>
    <property type="match status" value="1"/>
</dbReference>
<dbReference type="InterPro" id="IPR043429">
    <property type="entry name" value="ArtM/GltK/GlnP/TcyL/YhdX-like"/>
</dbReference>
<sequence>MEFYTYVLVELAKGLPLTLQIVGFSLVCSFALGLCLALAHHYGPVWAQMLVRGYLAIFRGLPLLIQIYVIYFGLAQFAVVRGSILWPILREPFWCAVIAISACAGAYASEIFRGGLLSVSSKDIDAARAFGMSRLLMLRRIVLPLTLHQALPAYGNEIIYLVKMSAVASIITLPEVTARAFTIVTETFRVFEVLAIAGAIYLAINFIAAFAVRCVEKALEPSPPRN</sequence>
<feature type="domain" description="ABC transmembrane type-1" evidence="10">
    <location>
        <begin position="15"/>
        <end position="212"/>
    </location>
</feature>
<comment type="caution">
    <text evidence="11">The sequence shown here is derived from an EMBL/GenBank/DDBJ whole genome shotgun (WGS) entry which is preliminary data.</text>
</comment>
<feature type="transmembrane region" description="Helical" evidence="9">
    <location>
        <begin position="158"/>
        <end position="178"/>
    </location>
</feature>
<keyword evidence="3 9" id="KW-0813">Transport</keyword>
<feature type="transmembrane region" description="Helical" evidence="9">
    <location>
        <begin position="92"/>
        <end position="112"/>
    </location>
</feature>
<evidence type="ECO:0000256" key="9">
    <source>
        <dbReference type="RuleBase" id="RU363032"/>
    </source>
</evidence>
<evidence type="ECO:0000256" key="6">
    <source>
        <dbReference type="ARBA" id="ARBA00022692"/>
    </source>
</evidence>
<evidence type="ECO:0000256" key="4">
    <source>
        <dbReference type="ARBA" id="ARBA00022475"/>
    </source>
</evidence>
<comment type="similarity">
    <text evidence="2">Belongs to the binding-protein-dependent transport system permease family. HisMQ subfamily.</text>
</comment>
<comment type="subcellular location">
    <subcellularLocation>
        <location evidence="1">Cell inner membrane</location>
        <topology evidence="1">Multi-pass membrane protein</topology>
    </subcellularLocation>
    <subcellularLocation>
        <location evidence="9">Cell membrane</location>
        <topology evidence="9">Multi-pass membrane protein</topology>
    </subcellularLocation>
</comment>
<dbReference type="Pfam" id="PF00528">
    <property type="entry name" value="BPD_transp_1"/>
    <property type="match status" value="1"/>
</dbReference>
<evidence type="ECO:0000256" key="2">
    <source>
        <dbReference type="ARBA" id="ARBA00010072"/>
    </source>
</evidence>
<proteinExistence type="inferred from homology"/>
<organism evidence="11 12">
    <name type="scientific">Aquamicrobium terrae</name>
    <dbReference type="NCBI Taxonomy" id="1324945"/>
    <lineage>
        <taxon>Bacteria</taxon>
        <taxon>Pseudomonadati</taxon>
        <taxon>Pseudomonadota</taxon>
        <taxon>Alphaproteobacteria</taxon>
        <taxon>Hyphomicrobiales</taxon>
        <taxon>Phyllobacteriaceae</taxon>
        <taxon>Aquamicrobium</taxon>
    </lineage>
</organism>
<dbReference type="RefSeq" id="WP_354195261.1">
    <property type="nucleotide sequence ID" value="NZ_JBEPML010000008.1"/>
</dbReference>
<dbReference type="InterPro" id="IPR000515">
    <property type="entry name" value="MetI-like"/>
</dbReference>
<keyword evidence="12" id="KW-1185">Reference proteome</keyword>
<dbReference type="Proteomes" id="UP001549076">
    <property type="component" value="Unassembled WGS sequence"/>
</dbReference>
<feature type="transmembrane region" description="Helical" evidence="9">
    <location>
        <begin position="54"/>
        <end position="80"/>
    </location>
</feature>
<feature type="transmembrane region" description="Helical" evidence="9">
    <location>
        <begin position="190"/>
        <end position="212"/>
    </location>
</feature>
<evidence type="ECO:0000259" key="10">
    <source>
        <dbReference type="PROSITE" id="PS50928"/>
    </source>
</evidence>
<protein>
    <submittedName>
        <fullName evidence="11">Octopine/nopaline transport system permease protein</fullName>
    </submittedName>
</protein>
<evidence type="ECO:0000256" key="8">
    <source>
        <dbReference type="ARBA" id="ARBA00023136"/>
    </source>
</evidence>
<dbReference type="SUPFAM" id="SSF161098">
    <property type="entry name" value="MetI-like"/>
    <property type="match status" value="1"/>
</dbReference>
<keyword evidence="5" id="KW-0997">Cell inner membrane</keyword>
<evidence type="ECO:0000313" key="11">
    <source>
        <dbReference type="EMBL" id="MET3792339.1"/>
    </source>
</evidence>
<dbReference type="InterPro" id="IPR010065">
    <property type="entry name" value="AA_ABC_transptr_permease_3TM"/>
</dbReference>
<evidence type="ECO:0000256" key="5">
    <source>
        <dbReference type="ARBA" id="ARBA00022519"/>
    </source>
</evidence>
<dbReference type="PANTHER" id="PTHR30614">
    <property type="entry name" value="MEMBRANE COMPONENT OF AMINO ACID ABC TRANSPORTER"/>
    <property type="match status" value="1"/>
</dbReference>
<evidence type="ECO:0000256" key="1">
    <source>
        <dbReference type="ARBA" id="ARBA00004429"/>
    </source>
</evidence>
<keyword evidence="7 9" id="KW-1133">Transmembrane helix</keyword>
<dbReference type="CDD" id="cd06261">
    <property type="entry name" value="TM_PBP2"/>
    <property type="match status" value="1"/>
</dbReference>
<keyword evidence="8 9" id="KW-0472">Membrane</keyword>
<accession>A0ABV2MZV2</accession>
<dbReference type="EMBL" id="JBEPML010000008">
    <property type="protein sequence ID" value="MET3792339.1"/>
    <property type="molecule type" value="Genomic_DNA"/>
</dbReference>
<gene>
    <name evidence="11" type="ORF">ABID37_002556</name>
</gene>
<feature type="transmembrane region" description="Helical" evidence="9">
    <location>
        <begin position="21"/>
        <end position="42"/>
    </location>
</feature>
<dbReference type="PANTHER" id="PTHR30614:SF10">
    <property type="entry name" value="ARGININE ABC TRANSPORTER PERMEASE PROTEIN ARTM"/>
    <property type="match status" value="1"/>
</dbReference>
<dbReference type="PROSITE" id="PS50928">
    <property type="entry name" value="ABC_TM1"/>
    <property type="match status" value="1"/>
</dbReference>
<dbReference type="InterPro" id="IPR035906">
    <property type="entry name" value="MetI-like_sf"/>
</dbReference>
<evidence type="ECO:0000313" key="12">
    <source>
        <dbReference type="Proteomes" id="UP001549076"/>
    </source>
</evidence>
<reference evidence="11 12" key="1">
    <citation type="submission" date="2024-06" db="EMBL/GenBank/DDBJ databases">
        <title>Genomic Encyclopedia of Type Strains, Phase IV (KMG-IV): sequencing the most valuable type-strain genomes for metagenomic binning, comparative biology and taxonomic classification.</title>
        <authorList>
            <person name="Goeker M."/>
        </authorList>
    </citation>
    <scope>NUCLEOTIDE SEQUENCE [LARGE SCALE GENOMIC DNA]</scope>
    <source>
        <strain evidence="11 12">DSM 27865</strain>
    </source>
</reference>
<evidence type="ECO:0000256" key="3">
    <source>
        <dbReference type="ARBA" id="ARBA00022448"/>
    </source>
</evidence>
<dbReference type="Gene3D" id="1.10.3720.10">
    <property type="entry name" value="MetI-like"/>
    <property type="match status" value="1"/>
</dbReference>